<evidence type="ECO:0000256" key="4">
    <source>
        <dbReference type="ARBA" id="ARBA00022825"/>
    </source>
</evidence>
<evidence type="ECO:0000256" key="7">
    <source>
        <dbReference type="SAM" id="SignalP"/>
    </source>
</evidence>
<feature type="active site" description="Charge relay system" evidence="5 6">
    <location>
        <position position="505"/>
    </location>
</feature>
<dbReference type="PROSITE" id="PS51892">
    <property type="entry name" value="SUBTILASE"/>
    <property type="match status" value="1"/>
</dbReference>
<keyword evidence="3 6" id="KW-0378">Hydrolase</keyword>
<comment type="similarity">
    <text evidence="1 6">Belongs to the peptidase S8 family.</text>
</comment>
<dbReference type="InterPro" id="IPR008979">
    <property type="entry name" value="Galactose-bd-like_sf"/>
</dbReference>
<dbReference type="AlphaFoldDB" id="A0A1F5VVE3"/>
<evidence type="ECO:0000256" key="3">
    <source>
        <dbReference type="ARBA" id="ARBA00022801"/>
    </source>
</evidence>
<protein>
    <recommendedName>
        <fullName evidence="8">Peptidase S8/S53 domain-containing protein</fullName>
    </recommendedName>
</protein>
<comment type="caution">
    <text evidence="9">The sequence shown here is derived from an EMBL/GenBank/DDBJ whole genome shotgun (WGS) entry which is preliminary data.</text>
</comment>
<dbReference type="Gene3D" id="3.40.50.200">
    <property type="entry name" value="Peptidase S8/S53 domain"/>
    <property type="match status" value="1"/>
</dbReference>
<dbReference type="GO" id="GO:0006508">
    <property type="term" value="P:proteolysis"/>
    <property type="evidence" value="ECO:0007669"/>
    <property type="project" value="UniProtKB-KW"/>
</dbReference>
<organism evidence="9 10">
    <name type="scientific">Candidatus Fischerbacteria bacterium RBG_13_37_8</name>
    <dbReference type="NCBI Taxonomy" id="1817863"/>
    <lineage>
        <taxon>Bacteria</taxon>
        <taxon>Candidatus Fischeribacteriota</taxon>
    </lineage>
</organism>
<dbReference type="PANTHER" id="PTHR43399">
    <property type="entry name" value="SUBTILISIN-RELATED"/>
    <property type="match status" value="1"/>
</dbReference>
<reference evidence="9 10" key="1">
    <citation type="journal article" date="2016" name="Nat. Commun.">
        <title>Thousands of microbial genomes shed light on interconnected biogeochemical processes in an aquifer system.</title>
        <authorList>
            <person name="Anantharaman K."/>
            <person name="Brown C.T."/>
            <person name="Hug L.A."/>
            <person name="Sharon I."/>
            <person name="Castelle C.J."/>
            <person name="Probst A.J."/>
            <person name="Thomas B.C."/>
            <person name="Singh A."/>
            <person name="Wilkins M.J."/>
            <person name="Karaoz U."/>
            <person name="Brodie E.L."/>
            <person name="Williams K.H."/>
            <person name="Hubbard S.S."/>
            <person name="Banfield J.F."/>
        </authorList>
    </citation>
    <scope>NUCLEOTIDE SEQUENCE [LARGE SCALE GENOMIC DNA]</scope>
</reference>
<dbReference type="InterPro" id="IPR036852">
    <property type="entry name" value="Peptidase_S8/S53_dom_sf"/>
</dbReference>
<feature type="chain" id="PRO_5009522085" description="Peptidase S8/S53 domain-containing protein" evidence="7">
    <location>
        <begin position="21"/>
        <end position="1126"/>
    </location>
</feature>
<evidence type="ECO:0000313" key="9">
    <source>
        <dbReference type="EMBL" id="OGF67360.1"/>
    </source>
</evidence>
<dbReference type="InterPro" id="IPR022398">
    <property type="entry name" value="Peptidase_S8_His-AS"/>
</dbReference>
<dbReference type="SUPFAM" id="SSF49785">
    <property type="entry name" value="Galactose-binding domain-like"/>
    <property type="match status" value="1"/>
</dbReference>
<dbReference type="Proteomes" id="UP000178943">
    <property type="component" value="Unassembled WGS sequence"/>
</dbReference>
<dbReference type="Gene3D" id="2.60.120.380">
    <property type="match status" value="1"/>
</dbReference>
<dbReference type="InterPro" id="IPR013783">
    <property type="entry name" value="Ig-like_fold"/>
</dbReference>
<evidence type="ECO:0000256" key="2">
    <source>
        <dbReference type="ARBA" id="ARBA00022670"/>
    </source>
</evidence>
<dbReference type="InterPro" id="IPR023828">
    <property type="entry name" value="Peptidase_S8_Ser-AS"/>
</dbReference>
<dbReference type="PRINTS" id="PR00723">
    <property type="entry name" value="SUBTILISIN"/>
</dbReference>
<dbReference type="Gene3D" id="2.60.40.10">
    <property type="entry name" value="Immunoglobulins"/>
    <property type="match status" value="1"/>
</dbReference>
<accession>A0A1F5VVE3</accession>
<keyword evidence="2 6" id="KW-0645">Protease</keyword>
<dbReference type="InterPro" id="IPR000209">
    <property type="entry name" value="Peptidase_S8/S53_dom"/>
</dbReference>
<evidence type="ECO:0000313" key="10">
    <source>
        <dbReference type="Proteomes" id="UP000178943"/>
    </source>
</evidence>
<dbReference type="PANTHER" id="PTHR43399:SF4">
    <property type="entry name" value="CELL WALL-ASSOCIATED PROTEASE"/>
    <property type="match status" value="1"/>
</dbReference>
<gene>
    <name evidence="9" type="ORF">A2Y62_06220</name>
</gene>
<dbReference type="GO" id="GO:0004252">
    <property type="term" value="F:serine-type endopeptidase activity"/>
    <property type="evidence" value="ECO:0007669"/>
    <property type="project" value="UniProtKB-UniRule"/>
</dbReference>
<sequence length="1126" mass="119981">MKKYLSIVMVIALLTGYAIGSVGDDQKTSYISLKSYVFDTHSGEPVVADNLKAQFNDGDNFNYVLVKFPGPLTAQNYNSLKRTAENIYTYLPYFAYLVKLDNSKFASVQSATGASWVGLYHPAYKISSDIAAVKATDQRELYIVMIHVFPDANLERVVERIQELGVPKIEGYGYNPFFSRIRILLSPERVVALREEIAKIKDVFWLTWEPKYVFYNDTTIWVGQSGVSGGQTTPVFSHGIYGEGQIISALDTGIDADSCYFWDPAKGVLPPRNECNGGTVVDLTQRKVIAVDFLWSTECSGGISNTEWDTQDHGTHVAGIMTGDNFANPKIHDPGDGMAPGALLVMQDCGFQTNNCADCPGIGCPVIDLNPIFLQPYNQGVRIHSNSWGDNENAPVQNNYTTASEDVDQFMWNHPEFLLFFAAGNSGPGDDSVGSPSTAKSCVSVGATARGTSAESLASFSSWGQTDDNRIKPEVTIPGSNIISANNDGSVTTYNCNTQSMSGTSMACPAAAGLTALIRQYYTEGWHPSGAKNPPDGFTPTAAMLRASVVNSAQNMTGVTSPIPSNPQGWGRILLDNLMYWTGETRKLFVTDDSGFPTGSTSSKTWQFNVTSSSVPFKVTIAWTDYPSTPAASPHINNDIDLTVTAPGAVIYRGNVFSGGQSTTGGSADRLNTLEQVLRLTPATGTYTITVQAYNIPNGPQPFALVVTGAITSPTPHASHQSNAVTDTCASGGPGNNNGIIDPGESVQVAVTLINDGIGNLTNINGTLSTATSGVTINDNNASFPNIPNGGTGTSIAPHFTYSVSNTFTCGNPIDFSLALAYTEGSNNTSFQHTVGNMTTTTLLNEDWETGSDGWSMTGLWHLTTQAAQACMAEPYPSPVTVAYYGQDSTCNFNTGATTSGNLDRTTPVPGITASSQLSFMYVYQGEGSTSYDRAYAYVSPDGTTWTQVWTVGSAAQLTWISSGNLSLATWAGQSIRVRFRFDSVDGTLNTYLGFAVDNVQVSGSSWNCNVCNVVVGPPGRVLSNLNVAKSGANLNLTWVAPGGTCTTTGYGVYRGTLPLTAYNHASLSCAVTGTSFSTAQDTGSYYFLVVPLNTTNEGSYGTDSAGSQIPPASTPCKPQLLTACN</sequence>
<name>A0A1F5VVE3_9BACT</name>
<dbReference type="CDD" id="cd04842">
    <property type="entry name" value="Peptidases_S8_Kp43_protease"/>
    <property type="match status" value="1"/>
</dbReference>
<evidence type="ECO:0000256" key="6">
    <source>
        <dbReference type="PROSITE-ProRule" id="PRU01240"/>
    </source>
</evidence>
<evidence type="ECO:0000256" key="5">
    <source>
        <dbReference type="PIRSR" id="PIRSR615500-1"/>
    </source>
</evidence>
<dbReference type="EMBL" id="MFGW01000061">
    <property type="protein sequence ID" value="OGF67360.1"/>
    <property type="molecule type" value="Genomic_DNA"/>
</dbReference>
<dbReference type="STRING" id="1817863.A2Y62_06220"/>
<feature type="domain" description="Peptidase S8/S53" evidence="8">
    <location>
        <begin position="242"/>
        <end position="571"/>
    </location>
</feature>
<dbReference type="PROSITE" id="PS00137">
    <property type="entry name" value="SUBTILASE_HIS"/>
    <property type="match status" value="1"/>
</dbReference>
<keyword evidence="4 6" id="KW-0720">Serine protease</keyword>
<feature type="signal peptide" evidence="7">
    <location>
        <begin position="1"/>
        <end position="20"/>
    </location>
</feature>
<dbReference type="SUPFAM" id="SSF52743">
    <property type="entry name" value="Subtilisin-like"/>
    <property type="match status" value="1"/>
</dbReference>
<dbReference type="PROSITE" id="PS00138">
    <property type="entry name" value="SUBTILASE_SER"/>
    <property type="match status" value="1"/>
</dbReference>
<feature type="active site" description="Charge relay system" evidence="5 6">
    <location>
        <position position="251"/>
    </location>
</feature>
<dbReference type="InterPro" id="IPR015500">
    <property type="entry name" value="Peptidase_S8_subtilisin-rel"/>
</dbReference>
<feature type="active site" description="Charge relay system" evidence="5 6">
    <location>
        <position position="313"/>
    </location>
</feature>
<dbReference type="InterPro" id="IPR034058">
    <property type="entry name" value="TagA/B/C/D_pept_dom"/>
</dbReference>
<evidence type="ECO:0000259" key="8">
    <source>
        <dbReference type="Pfam" id="PF00082"/>
    </source>
</evidence>
<evidence type="ECO:0000256" key="1">
    <source>
        <dbReference type="ARBA" id="ARBA00011073"/>
    </source>
</evidence>
<keyword evidence="7" id="KW-0732">Signal</keyword>
<dbReference type="Pfam" id="PF00082">
    <property type="entry name" value="Peptidase_S8"/>
    <property type="match status" value="1"/>
</dbReference>
<proteinExistence type="inferred from homology"/>
<dbReference type="InterPro" id="IPR051048">
    <property type="entry name" value="Peptidase_S8/S53_subtilisin"/>
</dbReference>